<dbReference type="eggNOG" id="COG3924">
    <property type="taxonomic scope" value="Bacteria"/>
</dbReference>
<sequence>MTKKGKEFEEDPRYKQCNKEAIMGLVLGIVNLIWWFGFGYGLGSKPVSEYTYMFGFPAWFFMSCIVGGILFSILTVIMINKFFKNMSLDGLSEDELKEYRKEYK</sequence>
<feature type="transmembrane region" description="Helical" evidence="1">
    <location>
        <begin position="21"/>
        <end position="38"/>
    </location>
</feature>
<dbReference type="EMBL" id="LN679998">
    <property type="protein sequence ID" value="CEJ74118.1"/>
    <property type="molecule type" value="Genomic_DNA"/>
</dbReference>
<accession>A0A0A1SID8</accession>
<dbReference type="Proteomes" id="UP000049685">
    <property type="component" value="Unassembled WGS sequence"/>
</dbReference>
<dbReference type="GeneID" id="97537842"/>
<keyword evidence="1" id="KW-0472">Membrane</keyword>
<dbReference type="AlphaFoldDB" id="A0A0A1SID8"/>
<gene>
    <name evidence="2" type="ORF">ATCC9714_20061</name>
    <name evidence="4" type="ORF">R28058_17101</name>
    <name evidence="3" type="ORF">UMC4404_17321</name>
</gene>
<dbReference type="Proteomes" id="UP000049127">
    <property type="component" value="Unassembled WGS sequence"/>
</dbReference>
<dbReference type="PATRIC" id="fig|1505.7.peg.1974"/>
<evidence type="ECO:0000313" key="6">
    <source>
        <dbReference type="Proteomes" id="UP000049127"/>
    </source>
</evidence>
<keyword evidence="1" id="KW-0812">Transmembrane</keyword>
<evidence type="ECO:0000313" key="3">
    <source>
        <dbReference type="EMBL" id="CEO33752.1"/>
    </source>
</evidence>
<protein>
    <submittedName>
        <fullName evidence="4">Predicted membrane protein</fullName>
    </submittedName>
</protein>
<dbReference type="EMBL" id="CDNY01000003">
    <property type="protein sequence ID" value="CEO33752.1"/>
    <property type="molecule type" value="Genomic_DNA"/>
</dbReference>
<evidence type="ECO:0000256" key="1">
    <source>
        <dbReference type="SAM" id="Phobius"/>
    </source>
</evidence>
<feature type="transmembrane region" description="Helical" evidence="1">
    <location>
        <begin position="58"/>
        <end position="79"/>
    </location>
</feature>
<reference evidence="3 6" key="2">
    <citation type="submission" date="2015-01" db="EMBL/GenBank/DDBJ databases">
        <authorList>
            <person name="Aslett M.A."/>
            <person name="De Silva N."/>
        </authorList>
    </citation>
    <scope>NUCLEOTIDE SEQUENCE [LARGE SCALE GENOMIC DNA]</scope>
    <source>
        <strain evidence="2 5">ATCC9714</strain>
        <strain evidence="6">R28058</strain>
        <strain evidence="3">UMC4404</strain>
    </source>
</reference>
<organism evidence="4 6">
    <name type="scientific">Paraclostridium sordellii</name>
    <name type="common">Clostridium sordellii</name>
    <dbReference type="NCBI Taxonomy" id="1505"/>
    <lineage>
        <taxon>Bacteria</taxon>
        <taxon>Bacillati</taxon>
        <taxon>Bacillota</taxon>
        <taxon>Clostridia</taxon>
        <taxon>Peptostreptococcales</taxon>
        <taxon>Peptostreptococcaceae</taxon>
        <taxon>Paraclostridium</taxon>
    </lineage>
</organism>
<evidence type="ECO:0000313" key="7">
    <source>
        <dbReference type="Proteomes" id="UP000049685"/>
    </source>
</evidence>
<dbReference type="EMBL" id="CEKZ01000003">
    <property type="protein sequence ID" value="CEQ03977.1"/>
    <property type="molecule type" value="Genomic_DNA"/>
</dbReference>
<proteinExistence type="predicted"/>
<name>A0A0A1SID8_PARSO</name>
<evidence type="ECO:0000313" key="2">
    <source>
        <dbReference type="EMBL" id="CEJ74118.1"/>
    </source>
</evidence>
<keyword evidence="5" id="KW-1185">Reference proteome</keyword>
<dbReference type="RefSeq" id="WP_021125568.1">
    <property type="nucleotide sequence ID" value="NZ_BDJI01000002.1"/>
</dbReference>
<evidence type="ECO:0000313" key="4">
    <source>
        <dbReference type="EMBL" id="CEQ03977.1"/>
    </source>
</evidence>
<dbReference type="Pfam" id="PF06196">
    <property type="entry name" value="DUF997"/>
    <property type="match status" value="1"/>
</dbReference>
<dbReference type="Proteomes" id="UP000032811">
    <property type="component" value="Chromosome 1"/>
</dbReference>
<dbReference type="PANTHER" id="PTHR39174">
    <property type="entry name" value="INNER MEMBRANE PROTEIN-RELATED"/>
    <property type="match status" value="1"/>
</dbReference>
<evidence type="ECO:0000313" key="5">
    <source>
        <dbReference type="Proteomes" id="UP000032811"/>
    </source>
</evidence>
<reference evidence="4 7" key="1">
    <citation type="submission" date="2015-01" db="EMBL/GenBank/DDBJ databases">
        <authorList>
            <person name="Aslett A.Martin."/>
            <person name="De Silva Nishadi"/>
        </authorList>
    </citation>
    <scope>NUCLEOTIDE SEQUENCE [LARGE SCALE GENOMIC DNA]</scope>
    <source>
        <strain evidence="4">R28058</strain>
        <strain evidence="7">UMC4404</strain>
    </source>
</reference>
<keyword evidence="1" id="KW-1133">Transmembrane helix</keyword>
<dbReference type="KEGG" id="psor:RSJ16_11440"/>
<dbReference type="InterPro" id="IPR010398">
    <property type="entry name" value="DUF997"/>
</dbReference>
<dbReference type="OrthoDB" id="1752893at2"/>
<dbReference type="PANTHER" id="PTHR39174:SF1">
    <property type="entry name" value="INNER MEMBRANE PROTEIN"/>
    <property type="match status" value="1"/>
</dbReference>